<gene>
    <name evidence="1" type="ORF">QYT958_LOCUS44419</name>
</gene>
<evidence type="ECO:0000313" key="1">
    <source>
        <dbReference type="EMBL" id="CAF5092721.1"/>
    </source>
</evidence>
<organism evidence="1 2">
    <name type="scientific">Rotaria socialis</name>
    <dbReference type="NCBI Taxonomy" id="392032"/>
    <lineage>
        <taxon>Eukaryota</taxon>
        <taxon>Metazoa</taxon>
        <taxon>Spiralia</taxon>
        <taxon>Gnathifera</taxon>
        <taxon>Rotifera</taxon>
        <taxon>Eurotatoria</taxon>
        <taxon>Bdelloidea</taxon>
        <taxon>Philodinida</taxon>
        <taxon>Philodinidae</taxon>
        <taxon>Rotaria</taxon>
    </lineage>
</organism>
<dbReference type="Proteomes" id="UP000663848">
    <property type="component" value="Unassembled WGS sequence"/>
</dbReference>
<comment type="caution">
    <text evidence="1">The sequence shown here is derived from an EMBL/GenBank/DDBJ whole genome shotgun (WGS) entry which is preliminary data.</text>
</comment>
<dbReference type="EMBL" id="CAJOBR010068594">
    <property type="protein sequence ID" value="CAF5092721.1"/>
    <property type="molecule type" value="Genomic_DNA"/>
</dbReference>
<feature type="non-terminal residue" evidence="1">
    <location>
        <position position="60"/>
    </location>
</feature>
<proteinExistence type="predicted"/>
<feature type="non-terminal residue" evidence="1">
    <location>
        <position position="1"/>
    </location>
</feature>
<reference evidence="1" key="1">
    <citation type="submission" date="2021-02" db="EMBL/GenBank/DDBJ databases">
        <authorList>
            <person name="Nowell W R."/>
        </authorList>
    </citation>
    <scope>NUCLEOTIDE SEQUENCE</scope>
</reference>
<accession>A0A822E6N3</accession>
<evidence type="ECO:0000313" key="2">
    <source>
        <dbReference type="Proteomes" id="UP000663848"/>
    </source>
</evidence>
<dbReference type="AlphaFoldDB" id="A0A822E6N3"/>
<protein>
    <submittedName>
        <fullName evidence="1">Uncharacterized protein</fullName>
    </submittedName>
</protein>
<name>A0A822E6N3_9BILA</name>
<sequence length="60" mass="6700">AFGSLDLYVLYPLSSSSMDDDKSLATLQKIPIRDQQPSPSIIPHHHWYSSCALLVWTPTA</sequence>